<sequence length="450" mass="50002">MEPAREDGSGSSSGPIAGRDWSSLPEDILVSFLRSLHVADAVRSGAVCTSWHAAYAAFRRLRVPSPRQPPCLLYASDGLDPGVAALHCPATGSTLRIPFPRAPLARRPLLGSGHGWLVTADEASDLHLVNPVTGAQVALPPITAIHHVKMGTDEQGDPAYNVYENLPEFNHRKGQFEVDHEPTILEIDRAHEYMYSRVVLSASPSAGRACIVLLLHMPQGEVSFARLGDDRWTWISPGDGTGLPWRYFYRDALYSAADGLFYLLGYDASLCSLDLNGPSPVARKIINNVPKSATPTKYLVQTPAGDILQVWRLRDYIDSLTPVDIPSDYMDDEGDQDPCLELNTVDLQVYKVDLHGQRVELMKSLPDYALFLGLNGSMCLPVEDFPGLKPNCAYITDDSMEYVNFRKYNRREIGIWSMAEQSMSKLLDVSPVIYPWLNWPSPIWIRPSFF</sequence>
<feature type="domain" description="KIB1-4 beta-propeller" evidence="1">
    <location>
        <begin position="92"/>
        <end position="416"/>
    </location>
</feature>
<dbReference type="PANTHER" id="PTHR44586:SF23">
    <property type="entry name" value="F-BOX DOMAIN-CONTAINING PROTEIN"/>
    <property type="match status" value="1"/>
</dbReference>
<evidence type="ECO:0000313" key="2">
    <source>
        <dbReference type="EMBL" id="CAL4935825.1"/>
    </source>
</evidence>
<keyword evidence="3" id="KW-1185">Reference proteome</keyword>
<protein>
    <recommendedName>
        <fullName evidence="1">KIB1-4 beta-propeller domain-containing protein</fullName>
    </recommendedName>
</protein>
<dbReference type="SUPFAM" id="SSF81383">
    <property type="entry name" value="F-box domain"/>
    <property type="match status" value="1"/>
</dbReference>
<dbReference type="Pfam" id="PF03478">
    <property type="entry name" value="Beta-prop_KIB1-4"/>
    <property type="match status" value="1"/>
</dbReference>
<dbReference type="InterPro" id="IPR005174">
    <property type="entry name" value="KIB1-4_b-propeller"/>
</dbReference>
<organism evidence="2 3">
    <name type="scientific">Urochloa decumbens</name>
    <dbReference type="NCBI Taxonomy" id="240449"/>
    <lineage>
        <taxon>Eukaryota</taxon>
        <taxon>Viridiplantae</taxon>
        <taxon>Streptophyta</taxon>
        <taxon>Embryophyta</taxon>
        <taxon>Tracheophyta</taxon>
        <taxon>Spermatophyta</taxon>
        <taxon>Magnoliopsida</taxon>
        <taxon>Liliopsida</taxon>
        <taxon>Poales</taxon>
        <taxon>Poaceae</taxon>
        <taxon>PACMAD clade</taxon>
        <taxon>Panicoideae</taxon>
        <taxon>Panicodae</taxon>
        <taxon>Paniceae</taxon>
        <taxon>Melinidinae</taxon>
        <taxon>Urochloa</taxon>
    </lineage>
</organism>
<dbReference type="InterPro" id="IPR036047">
    <property type="entry name" value="F-box-like_dom_sf"/>
</dbReference>
<accession>A0ABC8Y1W5</accession>
<evidence type="ECO:0000313" key="3">
    <source>
        <dbReference type="Proteomes" id="UP001497457"/>
    </source>
</evidence>
<reference evidence="2" key="1">
    <citation type="submission" date="2024-10" db="EMBL/GenBank/DDBJ databases">
        <authorList>
            <person name="Ryan C."/>
        </authorList>
    </citation>
    <scope>NUCLEOTIDE SEQUENCE [LARGE SCALE GENOMIC DNA]</scope>
</reference>
<dbReference type="PANTHER" id="PTHR44586">
    <property type="entry name" value="F-BOX DOMAIN CONTAINING PROTEIN, EXPRESSED"/>
    <property type="match status" value="1"/>
</dbReference>
<dbReference type="AlphaFoldDB" id="A0ABC8Y1W5"/>
<proteinExistence type="predicted"/>
<dbReference type="Proteomes" id="UP001497457">
    <property type="component" value="Chromosome 15b"/>
</dbReference>
<dbReference type="EMBL" id="OZ075125">
    <property type="protein sequence ID" value="CAL4935825.1"/>
    <property type="molecule type" value="Genomic_DNA"/>
</dbReference>
<evidence type="ECO:0000259" key="1">
    <source>
        <dbReference type="Pfam" id="PF03478"/>
    </source>
</evidence>
<name>A0ABC8Y1W5_9POAL</name>
<dbReference type="Gene3D" id="1.20.1280.50">
    <property type="match status" value="1"/>
</dbReference>
<gene>
    <name evidence="2" type="ORF">URODEC1_LOCUS29537</name>
</gene>